<evidence type="ECO:0000259" key="5">
    <source>
        <dbReference type="Pfam" id="PF00890"/>
    </source>
</evidence>
<evidence type="ECO:0000256" key="3">
    <source>
        <dbReference type="ARBA" id="ARBA00022827"/>
    </source>
</evidence>
<dbReference type="PANTHER" id="PTHR43400:SF7">
    <property type="entry name" value="FAD-DEPENDENT OXIDOREDUCTASE 2 FAD BINDING DOMAIN-CONTAINING PROTEIN"/>
    <property type="match status" value="1"/>
</dbReference>
<dbReference type="PANTHER" id="PTHR43400">
    <property type="entry name" value="FUMARATE REDUCTASE"/>
    <property type="match status" value="1"/>
</dbReference>
<dbReference type="InterPro" id="IPR050315">
    <property type="entry name" value="FAD-oxidoreductase_2"/>
</dbReference>
<keyword evidence="4" id="KW-0560">Oxidoreductase</keyword>
<proteinExistence type="predicted"/>
<evidence type="ECO:0000313" key="7">
    <source>
        <dbReference type="Proteomes" id="UP000301309"/>
    </source>
</evidence>
<dbReference type="InterPro" id="IPR027477">
    <property type="entry name" value="Succ_DH/fumarate_Rdtase_cat_sf"/>
</dbReference>
<dbReference type="Pfam" id="PF00890">
    <property type="entry name" value="FAD_binding_2"/>
    <property type="match status" value="1"/>
</dbReference>
<dbReference type="InterPro" id="IPR036188">
    <property type="entry name" value="FAD/NAD-bd_sf"/>
</dbReference>
<comment type="caution">
    <text evidence="6">The sequence shown here is derived from an EMBL/GenBank/DDBJ whole genome shotgun (WGS) entry which is preliminary data.</text>
</comment>
<sequence length="341" mass="38029">MRTVYEGVDDLRALMPDLSDREIATTDFGTYSAEAFYGDMARVTDYRADPELVDVLVGRSHETLAWMAGKGVRFAPAYGRQAFKVDGRFRFWGGLTVEVVGGGAGLVEREHKLAAEAGIAIRYNSRAVELLTDDSGVHGVTAVVDGVTTEIRAGAVVLATGGFQADAEWRTRYLGPGWDLAKVRGTRFNTGEGHRMALTAGASPAGHWSGCHAVGWDRNAPEYGDLAVGDGFQKHSYPFGIMVNAEGRRFVDEGADFRNYTYAKYGRRILEQPHQMAWQVFDQQVTHLLRDEYRIKQATRVEAATLEELARRLDGWTPRGSWRRSQRSTRRCVRTSRSTRR</sequence>
<feature type="domain" description="FAD-dependent oxidoreductase 2 FAD-binding" evidence="5">
    <location>
        <begin position="32"/>
        <end position="283"/>
    </location>
</feature>
<dbReference type="SUPFAM" id="SSF56425">
    <property type="entry name" value="Succinate dehydrogenase/fumarate reductase flavoprotein, catalytic domain"/>
    <property type="match status" value="1"/>
</dbReference>
<dbReference type="GO" id="GO:0033765">
    <property type="term" value="F:steroid dehydrogenase activity, acting on the CH-CH group of donors"/>
    <property type="evidence" value="ECO:0007669"/>
    <property type="project" value="UniProtKB-ARBA"/>
</dbReference>
<gene>
    <name evidence="6" type="ORF">SVIO_096150</name>
</gene>
<dbReference type="EMBL" id="BJHW01000002">
    <property type="protein sequence ID" value="GDY58992.1"/>
    <property type="molecule type" value="Genomic_DNA"/>
</dbReference>
<organism evidence="6 7">
    <name type="scientific">Streptomyces violaceusniger</name>
    <dbReference type="NCBI Taxonomy" id="68280"/>
    <lineage>
        <taxon>Bacteria</taxon>
        <taxon>Bacillati</taxon>
        <taxon>Actinomycetota</taxon>
        <taxon>Actinomycetes</taxon>
        <taxon>Kitasatosporales</taxon>
        <taxon>Streptomycetaceae</taxon>
        <taxon>Streptomyces</taxon>
        <taxon>Streptomyces violaceusniger group</taxon>
    </lineage>
</organism>
<name>A0A4D4LCK6_STRVO</name>
<evidence type="ECO:0000313" key="6">
    <source>
        <dbReference type="EMBL" id="GDY58992.1"/>
    </source>
</evidence>
<evidence type="ECO:0000256" key="4">
    <source>
        <dbReference type="ARBA" id="ARBA00023002"/>
    </source>
</evidence>
<reference evidence="6 7" key="1">
    <citation type="journal article" date="2020" name="Int. J. Syst. Evol. Microbiol.">
        <title>Reclassification of Streptomyces castelarensis and Streptomyces sporoclivatus as later heterotypic synonyms of Streptomyces antimycoticus.</title>
        <authorList>
            <person name="Komaki H."/>
            <person name="Tamura T."/>
        </authorList>
    </citation>
    <scope>NUCLEOTIDE SEQUENCE [LARGE SCALE GENOMIC DNA]</scope>
    <source>
        <strain evidence="6 7">NBRC 13459</strain>
    </source>
</reference>
<comment type="cofactor">
    <cofactor evidence="1">
        <name>FAD</name>
        <dbReference type="ChEBI" id="CHEBI:57692"/>
    </cofactor>
</comment>
<evidence type="ECO:0000256" key="2">
    <source>
        <dbReference type="ARBA" id="ARBA00022630"/>
    </source>
</evidence>
<dbReference type="Gene3D" id="3.50.50.60">
    <property type="entry name" value="FAD/NAD(P)-binding domain"/>
    <property type="match status" value="1"/>
</dbReference>
<dbReference type="SUPFAM" id="SSF51905">
    <property type="entry name" value="FAD/NAD(P)-binding domain"/>
    <property type="match status" value="1"/>
</dbReference>
<dbReference type="InterPro" id="IPR003953">
    <property type="entry name" value="FAD-dep_OxRdtase_2_FAD-bd"/>
</dbReference>
<evidence type="ECO:0000256" key="1">
    <source>
        <dbReference type="ARBA" id="ARBA00001974"/>
    </source>
</evidence>
<keyword evidence="3" id="KW-0274">FAD</keyword>
<accession>A0A4D4LCK6</accession>
<keyword evidence="7" id="KW-1185">Reference proteome</keyword>
<dbReference type="AlphaFoldDB" id="A0A4D4LCK6"/>
<protein>
    <recommendedName>
        <fullName evidence="5">FAD-dependent oxidoreductase 2 FAD-binding domain-containing protein</fullName>
    </recommendedName>
</protein>
<dbReference type="Gene3D" id="3.90.700.10">
    <property type="entry name" value="Succinate dehydrogenase/fumarate reductase flavoprotein, catalytic domain"/>
    <property type="match status" value="1"/>
</dbReference>
<keyword evidence="2" id="KW-0285">Flavoprotein</keyword>
<dbReference type="Proteomes" id="UP000301309">
    <property type="component" value="Unassembled WGS sequence"/>
</dbReference>